<accession>W9V3C8</accession>
<gene>
    <name evidence="1" type="ORF">D779_0367</name>
</gene>
<dbReference type="eggNOG" id="COG3385">
    <property type="taxonomic scope" value="Bacteria"/>
</dbReference>
<keyword evidence="2" id="KW-1185">Reference proteome</keyword>
<organism evidence="1 2">
    <name type="scientific">Imhoffiella purpurea</name>
    <dbReference type="NCBI Taxonomy" id="1249627"/>
    <lineage>
        <taxon>Bacteria</taxon>
        <taxon>Pseudomonadati</taxon>
        <taxon>Pseudomonadota</taxon>
        <taxon>Gammaproteobacteria</taxon>
        <taxon>Chromatiales</taxon>
        <taxon>Chromatiaceae</taxon>
        <taxon>Imhoffiella</taxon>
    </lineage>
</organism>
<dbReference type="PATRIC" id="fig|1249627.3.peg.4231"/>
<evidence type="ECO:0008006" key="3">
    <source>
        <dbReference type="Google" id="ProtNLM"/>
    </source>
</evidence>
<sequence>MAPERIIELFVWRWSLEVTFEETRRHLGVETQRQWSDLAIARTTPVLLALFSLVCLMVYQWRERWDTLARSTAWYLKPQATFSDCLALVRRTLWAEDNDSDSTSEPDRVLISAKRLDRLLDQLAATA</sequence>
<proteinExistence type="predicted"/>
<dbReference type="Proteomes" id="UP000019460">
    <property type="component" value="Unassembled WGS sequence"/>
</dbReference>
<dbReference type="EMBL" id="AONC01000123">
    <property type="protein sequence ID" value="EXJ10662.1"/>
    <property type="molecule type" value="Genomic_DNA"/>
</dbReference>
<evidence type="ECO:0000313" key="1">
    <source>
        <dbReference type="EMBL" id="EXJ10662.1"/>
    </source>
</evidence>
<comment type="caution">
    <text evidence="1">The sequence shown here is derived from an EMBL/GenBank/DDBJ whole genome shotgun (WGS) entry which is preliminary data.</text>
</comment>
<reference evidence="1 2" key="1">
    <citation type="submission" date="2012-11" db="EMBL/GenBank/DDBJ databases">
        <title>Genome assembly of Thiorhodococcus sp. AK35.</title>
        <authorList>
            <person name="Nupur N."/>
            <person name="Khatri I."/>
            <person name="Subramanian S."/>
            <person name="Pinnaka A."/>
        </authorList>
    </citation>
    <scope>NUCLEOTIDE SEQUENCE [LARGE SCALE GENOMIC DNA]</scope>
    <source>
        <strain evidence="1 2">AK35</strain>
    </source>
</reference>
<name>W9V3C8_9GAMM</name>
<protein>
    <recommendedName>
        <fullName evidence="3">Transposase IS4-like domain-containing protein</fullName>
    </recommendedName>
</protein>
<dbReference type="AlphaFoldDB" id="W9V3C8"/>
<evidence type="ECO:0000313" key="2">
    <source>
        <dbReference type="Proteomes" id="UP000019460"/>
    </source>
</evidence>